<dbReference type="NCBIfam" id="TIGR00128">
    <property type="entry name" value="fabD"/>
    <property type="match status" value="1"/>
</dbReference>
<dbReference type="Pfam" id="PF00698">
    <property type="entry name" value="Acyl_transf_1"/>
    <property type="match status" value="1"/>
</dbReference>
<dbReference type="GO" id="GO:0005829">
    <property type="term" value="C:cytosol"/>
    <property type="evidence" value="ECO:0007669"/>
    <property type="project" value="TreeGrafter"/>
</dbReference>
<dbReference type="InterPro" id="IPR016036">
    <property type="entry name" value="Malonyl_transacylase_ACP-bd"/>
</dbReference>
<dbReference type="InterPro" id="IPR050858">
    <property type="entry name" value="Mal-CoA-ACP_Trans/PKS_FabD"/>
</dbReference>
<reference evidence="6" key="1">
    <citation type="submission" date="2020-05" db="EMBL/GenBank/DDBJ databases">
        <authorList>
            <person name="Chiriac C."/>
            <person name="Salcher M."/>
            <person name="Ghai R."/>
            <person name="Kavagutti S V."/>
        </authorList>
    </citation>
    <scope>NUCLEOTIDE SEQUENCE</scope>
</reference>
<dbReference type="PANTHER" id="PTHR42681">
    <property type="entry name" value="MALONYL-COA-ACYL CARRIER PROTEIN TRANSACYLASE, MITOCHONDRIAL"/>
    <property type="match status" value="1"/>
</dbReference>
<sequence length="391" mass="41403">MLAFTFPGQGSQRPGMGRPWADHESWDLVDEASEVSGRDVARLLLDADADELKDTRNAQLTTFVSSLMVLDAVERLGFDPSFCAGHSLGEYTALTATGALSFDDGVRLVCERADAMHDAGQANPGTMAAILGLDDELVEVACRRADSDVWVANFNAPGQVVIAGSAAGVARASDIAKELGAKKAMSLPVSGAFHTPFMMPARERLRTAIASAAPRDTEVPVISNVDAIAHDHGDEWASLLSAQLSSPVRWKHCLLTLSELGCKDFAELGPGGVLSGMAKRTLTDARTISVATPDDLDKFIEWVNSAAPTGATQLEGEHLFAVERLIVSPSAGVFAPLATIASGDHISVGQCIGRVGEIDVLSAFEGTLQAFIAVQGERITLRQPIAWLRTL</sequence>
<evidence type="ECO:0000256" key="2">
    <source>
        <dbReference type="ARBA" id="ARBA00022679"/>
    </source>
</evidence>
<dbReference type="AlphaFoldDB" id="A0A6J6GQ21"/>
<dbReference type="GO" id="GO:0006633">
    <property type="term" value="P:fatty acid biosynthetic process"/>
    <property type="evidence" value="ECO:0007669"/>
    <property type="project" value="TreeGrafter"/>
</dbReference>
<feature type="domain" description="Malonyl-CoA:ACP transacylase (MAT)" evidence="5">
    <location>
        <begin position="5"/>
        <end position="295"/>
    </location>
</feature>
<dbReference type="PANTHER" id="PTHR42681:SF1">
    <property type="entry name" value="MALONYL-COA-ACYL CARRIER PROTEIN TRANSACYLASE, MITOCHONDRIAL"/>
    <property type="match status" value="1"/>
</dbReference>
<dbReference type="SMART" id="SM00827">
    <property type="entry name" value="PKS_AT"/>
    <property type="match status" value="1"/>
</dbReference>
<proteinExistence type="predicted"/>
<comment type="catalytic activity">
    <reaction evidence="4">
        <text>holo-[ACP] + malonyl-CoA = malonyl-[ACP] + CoA</text>
        <dbReference type="Rhea" id="RHEA:41792"/>
        <dbReference type="Rhea" id="RHEA-COMP:9623"/>
        <dbReference type="Rhea" id="RHEA-COMP:9685"/>
        <dbReference type="ChEBI" id="CHEBI:57287"/>
        <dbReference type="ChEBI" id="CHEBI:57384"/>
        <dbReference type="ChEBI" id="CHEBI:64479"/>
        <dbReference type="ChEBI" id="CHEBI:78449"/>
        <dbReference type="EC" id="2.3.1.39"/>
    </reaction>
</comment>
<evidence type="ECO:0000256" key="3">
    <source>
        <dbReference type="ARBA" id="ARBA00023315"/>
    </source>
</evidence>
<keyword evidence="3" id="KW-0012">Acyltransferase</keyword>
<accession>A0A6J6GQ21</accession>
<dbReference type="SUPFAM" id="SSF52151">
    <property type="entry name" value="FabD/lysophospholipase-like"/>
    <property type="match status" value="1"/>
</dbReference>
<dbReference type="InterPro" id="IPR014043">
    <property type="entry name" value="Acyl_transferase_dom"/>
</dbReference>
<dbReference type="EMBL" id="CAEZUK010000075">
    <property type="protein sequence ID" value="CAB4598848.1"/>
    <property type="molecule type" value="Genomic_DNA"/>
</dbReference>
<dbReference type="EC" id="2.3.1.39" evidence="1"/>
<organism evidence="6">
    <name type="scientific">freshwater metagenome</name>
    <dbReference type="NCBI Taxonomy" id="449393"/>
    <lineage>
        <taxon>unclassified sequences</taxon>
        <taxon>metagenomes</taxon>
        <taxon>ecological metagenomes</taxon>
    </lineage>
</organism>
<protein>
    <recommendedName>
        <fullName evidence="1">[acyl-carrier-protein] S-malonyltransferase</fullName>
        <ecNumber evidence="1">2.3.1.39</ecNumber>
    </recommendedName>
</protein>
<evidence type="ECO:0000313" key="6">
    <source>
        <dbReference type="EMBL" id="CAB4598848.1"/>
    </source>
</evidence>
<evidence type="ECO:0000259" key="5">
    <source>
        <dbReference type="SMART" id="SM00827"/>
    </source>
</evidence>
<name>A0A6J6GQ21_9ZZZZ</name>
<dbReference type="FunFam" id="3.30.70.250:FF:000001">
    <property type="entry name" value="Malonyl CoA-acyl carrier protein transacylase"/>
    <property type="match status" value="1"/>
</dbReference>
<dbReference type="InterPro" id="IPR004410">
    <property type="entry name" value="Malonyl_CoA-ACP_transAc_FabD"/>
</dbReference>
<dbReference type="SUPFAM" id="SSF55048">
    <property type="entry name" value="Probable ACP-binding domain of malonyl-CoA ACP transacylase"/>
    <property type="match status" value="1"/>
</dbReference>
<evidence type="ECO:0000256" key="1">
    <source>
        <dbReference type="ARBA" id="ARBA00013258"/>
    </source>
</evidence>
<dbReference type="InterPro" id="IPR016035">
    <property type="entry name" value="Acyl_Trfase/lysoPLipase"/>
</dbReference>
<dbReference type="Gene3D" id="3.40.366.10">
    <property type="entry name" value="Malonyl-Coenzyme A Acyl Carrier Protein, domain 2"/>
    <property type="match status" value="1"/>
</dbReference>
<gene>
    <name evidence="6" type="ORF">UFOPK1820_00591</name>
</gene>
<dbReference type="GO" id="GO:0004314">
    <property type="term" value="F:[acyl-carrier-protein] S-malonyltransferase activity"/>
    <property type="evidence" value="ECO:0007669"/>
    <property type="project" value="UniProtKB-EC"/>
</dbReference>
<dbReference type="InterPro" id="IPR001227">
    <property type="entry name" value="Ac_transferase_dom_sf"/>
</dbReference>
<dbReference type="Gene3D" id="3.30.70.250">
    <property type="entry name" value="Malonyl-CoA ACP transacylase, ACP-binding"/>
    <property type="match status" value="1"/>
</dbReference>
<evidence type="ECO:0000256" key="4">
    <source>
        <dbReference type="ARBA" id="ARBA00048462"/>
    </source>
</evidence>
<keyword evidence="2" id="KW-0808">Transferase</keyword>